<dbReference type="Proteomes" id="UP001054252">
    <property type="component" value="Unassembled WGS sequence"/>
</dbReference>
<gene>
    <name evidence="1" type="ORF">SLEP1_g26402</name>
</gene>
<reference evidence="1 2" key="1">
    <citation type="journal article" date="2021" name="Commun. Biol.">
        <title>The genome of Shorea leprosula (Dipterocarpaceae) highlights the ecological relevance of drought in aseasonal tropical rainforests.</title>
        <authorList>
            <person name="Ng K.K.S."/>
            <person name="Kobayashi M.J."/>
            <person name="Fawcett J.A."/>
            <person name="Hatakeyama M."/>
            <person name="Paape T."/>
            <person name="Ng C.H."/>
            <person name="Ang C.C."/>
            <person name="Tnah L.H."/>
            <person name="Lee C.T."/>
            <person name="Nishiyama T."/>
            <person name="Sese J."/>
            <person name="O'Brien M.J."/>
            <person name="Copetti D."/>
            <person name="Mohd Noor M.I."/>
            <person name="Ong R.C."/>
            <person name="Putra M."/>
            <person name="Sireger I.Z."/>
            <person name="Indrioko S."/>
            <person name="Kosugi Y."/>
            <person name="Izuno A."/>
            <person name="Isagi Y."/>
            <person name="Lee S.L."/>
            <person name="Shimizu K.K."/>
        </authorList>
    </citation>
    <scope>NUCLEOTIDE SEQUENCE [LARGE SCALE GENOMIC DNA]</scope>
    <source>
        <strain evidence="1">214</strain>
    </source>
</reference>
<dbReference type="AlphaFoldDB" id="A0AAV5JPT3"/>
<dbReference type="EMBL" id="BPVZ01000043">
    <property type="protein sequence ID" value="GKV15627.1"/>
    <property type="molecule type" value="Genomic_DNA"/>
</dbReference>
<keyword evidence="2" id="KW-1185">Reference proteome</keyword>
<protein>
    <submittedName>
        <fullName evidence="1">Uncharacterized protein</fullName>
    </submittedName>
</protein>
<organism evidence="1 2">
    <name type="scientific">Rubroshorea leprosula</name>
    <dbReference type="NCBI Taxonomy" id="152421"/>
    <lineage>
        <taxon>Eukaryota</taxon>
        <taxon>Viridiplantae</taxon>
        <taxon>Streptophyta</taxon>
        <taxon>Embryophyta</taxon>
        <taxon>Tracheophyta</taxon>
        <taxon>Spermatophyta</taxon>
        <taxon>Magnoliopsida</taxon>
        <taxon>eudicotyledons</taxon>
        <taxon>Gunneridae</taxon>
        <taxon>Pentapetalae</taxon>
        <taxon>rosids</taxon>
        <taxon>malvids</taxon>
        <taxon>Malvales</taxon>
        <taxon>Dipterocarpaceae</taxon>
        <taxon>Rubroshorea</taxon>
    </lineage>
</organism>
<accession>A0AAV5JPT3</accession>
<proteinExistence type="predicted"/>
<sequence>MIHISVGCLSVFDRVQSFVVFVFKSMPFFANSSCDGFVA</sequence>
<comment type="caution">
    <text evidence="1">The sequence shown here is derived from an EMBL/GenBank/DDBJ whole genome shotgun (WGS) entry which is preliminary data.</text>
</comment>
<evidence type="ECO:0000313" key="1">
    <source>
        <dbReference type="EMBL" id="GKV15627.1"/>
    </source>
</evidence>
<evidence type="ECO:0000313" key="2">
    <source>
        <dbReference type="Proteomes" id="UP001054252"/>
    </source>
</evidence>
<name>A0AAV5JPT3_9ROSI</name>